<sequence>MASPTATVDNFPPAVSVQELIKQPFVSVPQSYVQSDQGIFKPADCFPSVPTIDLKLLLSEETAELELEKLHSTCKEWGLFQSSLLENMRNEIEEFYNLPLEEKMKYKIRQGDVEGYGTMARVGGIFDWGDKLSMITNPIHRRKPHLLPELPSSLRKEMEEMFDDGMQSVRMTYYPPCPQPELVLGIFPHSDATGITILNQINGVDGLQIKKDGVWIPVSFLEGSLVVNVGDILEVCHI</sequence>
<dbReference type="InterPro" id="IPR005123">
    <property type="entry name" value="Oxoglu/Fe-dep_dioxygenase_dom"/>
</dbReference>
<evidence type="ECO:0000256" key="4">
    <source>
        <dbReference type="ARBA" id="ARBA00023004"/>
    </source>
</evidence>
<comment type="caution">
    <text evidence="7">The sequence shown here is derived from an EMBL/GenBank/DDBJ whole genome shotgun (WGS) entry which is preliminary data.</text>
</comment>
<accession>A0A6A6LYB9</accession>
<reference evidence="7 8" key="1">
    <citation type="journal article" date="2020" name="Mol. Plant">
        <title>The Chromosome-Based Rubber Tree Genome Provides New Insights into Spurge Genome Evolution and Rubber Biosynthesis.</title>
        <authorList>
            <person name="Liu J."/>
            <person name="Shi C."/>
            <person name="Shi C.C."/>
            <person name="Li W."/>
            <person name="Zhang Q.J."/>
            <person name="Zhang Y."/>
            <person name="Li K."/>
            <person name="Lu H.F."/>
            <person name="Shi C."/>
            <person name="Zhu S.T."/>
            <person name="Xiao Z.Y."/>
            <person name="Nan H."/>
            <person name="Yue Y."/>
            <person name="Zhu X.G."/>
            <person name="Wu Y."/>
            <person name="Hong X.N."/>
            <person name="Fan G.Y."/>
            <person name="Tong Y."/>
            <person name="Zhang D."/>
            <person name="Mao C.L."/>
            <person name="Liu Y.L."/>
            <person name="Hao S.J."/>
            <person name="Liu W.Q."/>
            <person name="Lv M.Q."/>
            <person name="Zhang H.B."/>
            <person name="Liu Y."/>
            <person name="Hu-Tang G.R."/>
            <person name="Wang J.P."/>
            <person name="Wang J.H."/>
            <person name="Sun Y.H."/>
            <person name="Ni S.B."/>
            <person name="Chen W.B."/>
            <person name="Zhang X.C."/>
            <person name="Jiao Y.N."/>
            <person name="Eichler E.E."/>
            <person name="Li G.H."/>
            <person name="Liu X."/>
            <person name="Gao L.Z."/>
        </authorList>
    </citation>
    <scope>NUCLEOTIDE SEQUENCE [LARGE SCALE GENOMIC DNA]</scope>
    <source>
        <strain evidence="8">cv. GT1</strain>
        <tissue evidence="7">Leaf</tissue>
    </source>
</reference>
<evidence type="ECO:0000259" key="6">
    <source>
        <dbReference type="PROSITE" id="PS51471"/>
    </source>
</evidence>
<evidence type="ECO:0000313" key="7">
    <source>
        <dbReference type="EMBL" id="KAF2305375.1"/>
    </source>
</evidence>
<dbReference type="InterPro" id="IPR044861">
    <property type="entry name" value="IPNS-like_FE2OG_OXY"/>
</dbReference>
<dbReference type="SUPFAM" id="SSF51197">
    <property type="entry name" value="Clavaminate synthase-like"/>
    <property type="match status" value="1"/>
</dbReference>
<comment type="similarity">
    <text evidence="1 5">Belongs to the iron/ascorbate-dependent oxidoreductase family.</text>
</comment>
<keyword evidence="5" id="KW-0560">Oxidoreductase</keyword>
<keyword evidence="8" id="KW-1185">Reference proteome</keyword>
<feature type="domain" description="Fe2OG dioxygenase" evidence="6">
    <location>
        <begin position="165"/>
        <end position="238"/>
    </location>
</feature>
<gene>
    <name evidence="7" type="ORF">GH714_004411</name>
</gene>
<dbReference type="Gene3D" id="2.60.120.330">
    <property type="entry name" value="B-lactam Antibiotic, Isopenicillin N Synthase, Chain"/>
    <property type="match status" value="2"/>
</dbReference>
<keyword evidence="4 5" id="KW-0408">Iron</keyword>
<name>A0A6A6LYB9_HEVBR</name>
<dbReference type="InterPro" id="IPR026992">
    <property type="entry name" value="DIOX_N"/>
</dbReference>
<keyword evidence="3" id="KW-0847">Vitamin C</keyword>
<evidence type="ECO:0000256" key="2">
    <source>
        <dbReference type="ARBA" id="ARBA00022723"/>
    </source>
</evidence>
<dbReference type="Pfam" id="PF03171">
    <property type="entry name" value="2OG-FeII_Oxy"/>
    <property type="match status" value="1"/>
</dbReference>
<evidence type="ECO:0000256" key="5">
    <source>
        <dbReference type="RuleBase" id="RU003682"/>
    </source>
</evidence>
<dbReference type="PROSITE" id="PS51471">
    <property type="entry name" value="FE2OG_OXY"/>
    <property type="match status" value="1"/>
</dbReference>
<dbReference type="PANTHER" id="PTHR47991">
    <property type="entry name" value="OXOGLUTARATE/IRON-DEPENDENT DIOXYGENASE"/>
    <property type="match status" value="1"/>
</dbReference>
<dbReference type="Proteomes" id="UP000467840">
    <property type="component" value="Chromosome 9"/>
</dbReference>
<organism evidence="7 8">
    <name type="scientific">Hevea brasiliensis</name>
    <name type="common">Para rubber tree</name>
    <name type="synonym">Siphonia brasiliensis</name>
    <dbReference type="NCBI Taxonomy" id="3981"/>
    <lineage>
        <taxon>Eukaryota</taxon>
        <taxon>Viridiplantae</taxon>
        <taxon>Streptophyta</taxon>
        <taxon>Embryophyta</taxon>
        <taxon>Tracheophyta</taxon>
        <taxon>Spermatophyta</taxon>
        <taxon>Magnoliopsida</taxon>
        <taxon>eudicotyledons</taxon>
        <taxon>Gunneridae</taxon>
        <taxon>Pentapetalae</taxon>
        <taxon>rosids</taxon>
        <taxon>fabids</taxon>
        <taxon>Malpighiales</taxon>
        <taxon>Euphorbiaceae</taxon>
        <taxon>Crotonoideae</taxon>
        <taxon>Micrandreae</taxon>
        <taxon>Hevea</taxon>
    </lineage>
</organism>
<dbReference type="GO" id="GO:0046872">
    <property type="term" value="F:metal ion binding"/>
    <property type="evidence" value="ECO:0007669"/>
    <property type="project" value="UniProtKB-KW"/>
</dbReference>
<dbReference type="GO" id="GO:0031418">
    <property type="term" value="F:L-ascorbic acid binding"/>
    <property type="evidence" value="ECO:0007669"/>
    <property type="project" value="UniProtKB-KW"/>
</dbReference>
<dbReference type="AlphaFoldDB" id="A0A6A6LYB9"/>
<dbReference type="InterPro" id="IPR050295">
    <property type="entry name" value="Plant_2OG-oxidoreductases"/>
</dbReference>
<protein>
    <recommendedName>
        <fullName evidence="6">Fe2OG dioxygenase domain-containing protein</fullName>
    </recommendedName>
</protein>
<dbReference type="GO" id="GO:0016491">
    <property type="term" value="F:oxidoreductase activity"/>
    <property type="evidence" value="ECO:0007669"/>
    <property type="project" value="UniProtKB-KW"/>
</dbReference>
<evidence type="ECO:0000313" key="8">
    <source>
        <dbReference type="Proteomes" id="UP000467840"/>
    </source>
</evidence>
<dbReference type="Pfam" id="PF14226">
    <property type="entry name" value="DIOX_N"/>
    <property type="match status" value="1"/>
</dbReference>
<dbReference type="EMBL" id="JAAGAX010000008">
    <property type="protein sequence ID" value="KAF2305375.1"/>
    <property type="molecule type" value="Genomic_DNA"/>
</dbReference>
<keyword evidence="2 5" id="KW-0479">Metal-binding</keyword>
<evidence type="ECO:0000256" key="3">
    <source>
        <dbReference type="ARBA" id="ARBA00022896"/>
    </source>
</evidence>
<proteinExistence type="inferred from homology"/>
<dbReference type="InterPro" id="IPR027443">
    <property type="entry name" value="IPNS-like_sf"/>
</dbReference>
<evidence type="ECO:0000256" key="1">
    <source>
        <dbReference type="ARBA" id="ARBA00008056"/>
    </source>
</evidence>